<organism evidence="1 2">
    <name type="scientific">Dyella koreensis</name>
    <dbReference type="NCBI Taxonomy" id="311235"/>
    <lineage>
        <taxon>Bacteria</taxon>
        <taxon>Pseudomonadati</taxon>
        <taxon>Pseudomonadota</taxon>
        <taxon>Gammaproteobacteria</taxon>
        <taxon>Lysobacterales</taxon>
        <taxon>Rhodanobacteraceae</taxon>
        <taxon>Dyella</taxon>
    </lineage>
</organism>
<protein>
    <recommendedName>
        <fullName evidence="3">WD40 repeat domain-containing protein</fullName>
    </recommendedName>
</protein>
<name>A0ABW8K3X8_9GAMM</name>
<keyword evidence="2" id="KW-1185">Reference proteome</keyword>
<sequence length="720" mass="78303">MNASFARIATGLMAITSLGFGRTTHAQSTAVEGTNWKIESAALFPSDLGPAAKANEPILVWSTKDGEKIASEVHLLVEAPYDRAQPAVQKALAMLGAFTSDSENVSLAYQADGWSEVLLSRRPDLRNALATRFEEPRLQLAVKEGALTPDEMEQRLARARARVESVPQDRGTIDAFHVTYPSYYAQQERSYGLTGKRSSKLFVRVFDVSAAFGHPATSVRISRVDSYPNPKYGLLKNWRNFNVLSTGPSPTLSDGVVPATVFETVRSALASAADGHAVSVAPTPTAWAIPADLTAQVPAFTLAAPSSDKPALEAQTIRWDTLIGTERDLRYPHDLLTLPDGDLMLSAETSDDSGWSQRVWRLHDANGEWKAENVWRGGNGARQLALSADGHTVWFSGSATRDDATQMHAYDVATRRLTSFTLSLPDTARGRDWHWELADDQWPAIFDHQSASLFERDKANASKLGDEQLIVLRPATPPSATGGTWPFRLAASSVRQSMMNVRMKGNTYIWPIRWRGAKTFWTEDQLGIAELDAANGRVLRALPLPQRAGTPDRNDASGVAPWVPTPLGSPEAGWIASGFVLMLTDDGSMPPKLDGDANRNDRFVGMHVVDLKDGHVHLSALLGRADTLQAAARSANGRLLAIGSNGIKPRGPKVALWDIAKAQTPVQLSTSARGELHALAFSWNGAELWALGSRELLHWQLPDALKDAAARGSFPDQSHD</sequence>
<gene>
    <name evidence="1" type="ORF">ISS97_05385</name>
</gene>
<dbReference type="RefSeq" id="WP_379986069.1">
    <property type="nucleotide sequence ID" value="NZ_JADIKD010000007.1"/>
</dbReference>
<comment type="caution">
    <text evidence="1">The sequence shown here is derived from an EMBL/GenBank/DDBJ whole genome shotgun (WGS) entry which is preliminary data.</text>
</comment>
<evidence type="ECO:0000313" key="2">
    <source>
        <dbReference type="Proteomes" id="UP001620408"/>
    </source>
</evidence>
<evidence type="ECO:0000313" key="1">
    <source>
        <dbReference type="EMBL" id="MFK2916687.1"/>
    </source>
</evidence>
<accession>A0ABW8K3X8</accession>
<evidence type="ECO:0008006" key="3">
    <source>
        <dbReference type="Google" id="ProtNLM"/>
    </source>
</evidence>
<reference evidence="1 2" key="1">
    <citation type="submission" date="2020-10" db="EMBL/GenBank/DDBJ databases">
        <title>Phylogeny of dyella-like bacteria.</title>
        <authorList>
            <person name="Fu J."/>
        </authorList>
    </citation>
    <scope>NUCLEOTIDE SEQUENCE [LARGE SCALE GENOMIC DNA]</scope>
    <source>
        <strain evidence="1 2">BB4</strain>
    </source>
</reference>
<dbReference type="Proteomes" id="UP001620408">
    <property type="component" value="Unassembled WGS sequence"/>
</dbReference>
<dbReference type="EMBL" id="JADIKD010000007">
    <property type="protein sequence ID" value="MFK2916687.1"/>
    <property type="molecule type" value="Genomic_DNA"/>
</dbReference>
<dbReference type="SUPFAM" id="SSF82171">
    <property type="entry name" value="DPP6 N-terminal domain-like"/>
    <property type="match status" value="1"/>
</dbReference>
<proteinExistence type="predicted"/>